<gene>
    <name evidence="3" type="ORF">DP116_22645</name>
</gene>
<keyword evidence="2" id="KW-0349">Heme</keyword>
<dbReference type="Gene3D" id="1.10.630.10">
    <property type="entry name" value="Cytochrome P450"/>
    <property type="match status" value="1"/>
</dbReference>
<evidence type="ECO:0000313" key="3">
    <source>
        <dbReference type="EMBL" id="NMG22101.1"/>
    </source>
</evidence>
<proteinExistence type="inferred from homology"/>
<dbReference type="PRINTS" id="PR00385">
    <property type="entry name" value="P450"/>
</dbReference>
<dbReference type="Pfam" id="PF00067">
    <property type="entry name" value="p450"/>
    <property type="match status" value="1"/>
</dbReference>
<organism evidence="3 4">
    <name type="scientific">Brasilonema bromeliae SPC951</name>
    <dbReference type="NCBI Taxonomy" id="385972"/>
    <lineage>
        <taxon>Bacteria</taxon>
        <taxon>Bacillati</taxon>
        <taxon>Cyanobacteriota</taxon>
        <taxon>Cyanophyceae</taxon>
        <taxon>Nostocales</taxon>
        <taxon>Scytonemataceae</taxon>
        <taxon>Brasilonema</taxon>
        <taxon>Bromeliae group (in: Brasilonema)</taxon>
    </lineage>
</organism>
<evidence type="ECO:0000256" key="2">
    <source>
        <dbReference type="RuleBase" id="RU000461"/>
    </source>
</evidence>
<dbReference type="SUPFAM" id="SSF48264">
    <property type="entry name" value="Cytochrome P450"/>
    <property type="match status" value="1"/>
</dbReference>
<protein>
    <submittedName>
        <fullName evidence="3">Cytochrome P450</fullName>
    </submittedName>
</protein>
<sequence>MKHLSDYNFFDPELLVCPYEFYKLAQEQAPIMELPSPKTDAKLFLVTRYDLVIEILKNTKVFSSNFSTLLAGKEEQDPELQKISAQGWPQMNTLLTADPPEHERFRSLVNKAFSSSRVNKMHDLIQQIVDELIDSFIDKSKCEFVSEFAVPLPLKVIAQQLGVPQADLPKFKQWSDSFIARLSHMLFKEQEIECAKDVLAFQHYFHDVIESRQKQPQDDLITDLVQAEVAFERSLDTAELLSIIQQILVAGNETVTSAIAGGMLLLTKNPQQMKLLQTDLSQVENFVEEVLRMETPTAGMWRVVTQDTKLEDVDLKAGSLVMIRFDAANRDPIKFPEGESFDVRRHNASNHLSFGHGIHYCLGAMLARKEMQIAYERLLLRIKNIRLAQGDYQYLPNILMRGLKHLYIEFDKVAVEQSETQH</sequence>
<dbReference type="InterPro" id="IPR001128">
    <property type="entry name" value="Cyt_P450"/>
</dbReference>
<name>A0ABX1PCK7_9CYAN</name>
<dbReference type="EMBL" id="QMEB01000222">
    <property type="protein sequence ID" value="NMG22101.1"/>
    <property type="molecule type" value="Genomic_DNA"/>
</dbReference>
<dbReference type="PANTHER" id="PTHR46696">
    <property type="entry name" value="P450, PUTATIVE (EUROFUNG)-RELATED"/>
    <property type="match status" value="1"/>
</dbReference>
<keyword evidence="2" id="KW-0503">Monooxygenase</keyword>
<dbReference type="RefSeq" id="WP_169157319.1">
    <property type="nucleotide sequence ID" value="NZ_CAWPJE010000219.1"/>
</dbReference>
<keyword evidence="4" id="KW-1185">Reference proteome</keyword>
<reference evidence="3 4" key="1">
    <citation type="submission" date="2018-06" db="EMBL/GenBank/DDBJ databases">
        <title>Comparative genomics of Brasilonema spp. strains.</title>
        <authorList>
            <person name="Alvarenga D.O."/>
            <person name="Fiore M.F."/>
            <person name="Varani A.M."/>
        </authorList>
    </citation>
    <scope>NUCLEOTIDE SEQUENCE [LARGE SCALE GENOMIC DNA]</scope>
    <source>
        <strain evidence="3 4">SPC951</strain>
    </source>
</reference>
<dbReference type="PANTHER" id="PTHR46696:SF1">
    <property type="entry name" value="CYTOCHROME P450 YJIB-RELATED"/>
    <property type="match status" value="1"/>
</dbReference>
<dbReference type="Proteomes" id="UP000718564">
    <property type="component" value="Unassembled WGS sequence"/>
</dbReference>
<accession>A0ABX1PCK7</accession>
<dbReference type="InterPro" id="IPR002397">
    <property type="entry name" value="Cyt_P450_B"/>
</dbReference>
<keyword evidence="2" id="KW-0408">Iron</keyword>
<keyword evidence="2" id="KW-0560">Oxidoreductase</keyword>
<dbReference type="PRINTS" id="PR00359">
    <property type="entry name" value="BP450"/>
</dbReference>
<keyword evidence="2" id="KW-0479">Metal-binding</keyword>
<comment type="caution">
    <text evidence="3">The sequence shown here is derived from an EMBL/GenBank/DDBJ whole genome shotgun (WGS) entry which is preliminary data.</text>
</comment>
<comment type="similarity">
    <text evidence="1 2">Belongs to the cytochrome P450 family.</text>
</comment>
<evidence type="ECO:0000256" key="1">
    <source>
        <dbReference type="ARBA" id="ARBA00010617"/>
    </source>
</evidence>
<dbReference type="PROSITE" id="PS00086">
    <property type="entry name" value="CYTOCHROME_P450"/>
    <property type="match status" value="1"/>
</dbReference>
<evidence type="ECO:0000313" key="4">
    <source>
        <dbReference type="Proteomes" id="UP000718564"/>
    </source>
</evidence>
<dbReference type="InterPro" id="IPR017972">
    <property type="entry name" value="Cyt_P450_CS"/>
</dbReference>
<dbReference type="InterPro" id="IPR036396">
    <property type="entry name" value="Cyt_P450_sf"/>
</dbReference>